<dbReference type="SUPFAM" id="SSF55811">
    <property type="entry name" value="Nudix"/>
    <property type="match status" value="1"/>
</dbReference>
<organism evidence="4 5">
    <name type="scientific">Bacillus thermozeamaize</name>
    <dbReference type="NCBI Taxonomy" id="230954"/>
    <lineage>
        <taxon>Bacteria</taxon>
        <taxon>Bacillati</taxon>
        <taxon>Bacillota</taxon>
        <taxon>Bacilli</taxon>
        <taxon>Bacillales</taxon>
        <taxon>Bacillaceae</taxon>
        <taxon>Bacillus</taxon>
    </lineage>
</organism>
<dbReference type="PANTHER" id="PTHR43046:SF14">
    <property type="entry name" value="MUTT_NUDIX FAMILY PROTEIN"/>
    <property type="match status" value="1"/>
</dbReference>
<name>A0A1Y3PSF7_9BACI</name>
<dbReference type="Proteomes" id="UP000196475">
    <property type="component" value="Unassembled WGS sequence"/>
</dbReference>
<protein>
    <submittedName>
        <fullName evidence="4">NUDIX hydrolase</fullName>
    </submittedName>
</protein>
<proteinExistence type="predicted"/>
<accession>A0A1Y3PSF7</accession>
<dbReference type="InterPro" id="IPR000086">
    <property type="entry name" value="NUDIX_hydrolase_dom"/>
</dbReference>
<evidence type="ECO:0000256" key="2">
    <source>
        <dbReference type="ARBA" id="ARBA00022801"/>
    </source>
</evidence>
<dbReference type="PROSITE" id="PS51462">
    <property type="entry name" value="NUDIX"/>
    <property type="match status" value="1"/>
</dbReference>
<evidence type="ECO:0000259" key="3">
    <source>
        <dbReference type="PROSITE" id="PS51462"/>
    </source>
</evidence>
<dbReference type="EMBL" id="LZRT01000066">
    <property type="protein sequence ID" value="OUM88078.1"/>
    <property type="molecule type" value="Genomic_DNA"/>
</dbReference>
<dbReference type="AlphaFoldDB" id="A0A1Y3PSF7"/>
<comment type="cofactor">
    <cofactor evidence="1">
        <name>Mg(2+)</name>
        <dbReference type="ChEBI" id="CHEBI:18420"/>
    </cofactor>
</comment>
<gene>
    <name evidence="4" type="ORF">BAA01_13785</name>
</gene>
<evidence type="ECO:0000313" key="4">
    <source>
        <dbReference type="EMBL" id="OUM88078.1"/>
    </source>
</evidence>
<dbReference type="Gene3D" id="3.90.79.10">
    <property type="entry name" value="Nucleoside Triphosphate Pyrophosphohydrolase"/>
    <property type="match status" value="1"/>
</dbReference>
<sequence>MQRVATCLYRRNDQVLLLQKPRRGWWTCPGGKMEPAETVIDTVHREYKEETGLELISPQLRGVFTMVMEEEGMFQHEWMLFLFLAQEAAGEMLVHSQEGLLQWHPISMLDQLPMPEGDRLFIKQVLNHDRLLVGRFHYTPDFQLLDYHLHDTQECLCASS</sequence>
<dbReference type="GO" id="GO:0016787">
    <property type="term" value="F:hydrolase activity"/>
    <property type="evidence" value="ECO:0007669"/>
    <property type="project" value="UniProtKB-KW"/>
</dbReference>
<reference evidence="5" key="1">
    <citation type="submission" date="2016-06" db="EMBL/GenBank/DDBJ databases">
        <authorList>
            <person name="Nascimento L."/>
            <person name="Pereira R.V."/>
            <person name="Martins L.F."/>
            <person name="Quaggio R.B."/>
            <person name="Silva A.M."/>
            <person name="Setubal J.C."/>
        </authorList>
    </citation>
    <scope>NUCLEOTIDE SEQUENCE [LARGE SCALE GENOMIC DNA]</scope>
</reference>
<dbReference type="CDD" id="cd18886">
    <property type="entry name" value="NUDIX_MutT_Nudt1"/>
    <property type="match status" value="1"/>
</dbReference>
<evidence type="ECO:0000256" key="1">
    <source>
        <dbReference type="ARBA" id="ARBA00001946"/>
    </source>
</evidence>
<dbReference type="Pfam" id="PF00293">
    <property type="entry name" value="NUDIX"/>
    <property type="match status" value="1"/>
</dbReference>
<feature type="domain" description="Nudix hydrolase" evidence="3">
    <location>
        <begin position="1"/>
        <end position="127"/>
    </location>
</feature>
<comment type="caution">
    <text evidence="4">The sequence shown here is derived from an EMBL/GenBank/DDBJ whole genome shotgun (WGS) entry which is preliminary data.</text>
</comment>
<dbReference type="InterPro" id="IPR015797">
    <property type="entry name" value="NUDIX_hydrolase-like_dom_sf"/>
</dbReference>
<dbReference type="PANTHER" id="PTHR43046">
    <property type="entry name" value="GDP-MANNOSE MANNOSYL HYDROLASE"/>
    <property type="match status" value="1"/>
</dbReference>
<evidence type="ECO:0000313" key="5">
    <source>
        <dbReference type="Proteomes" id="UP000196475"/>
    </source>
</evidence>
<keyword evidence="2 4" id="KW-0378">Hydrolase</keyword>